<dbReference type="PROSITE" id="PS00523">
    <property type="entry name" value="SULFATASE_1"/>
    <property type="match status" value="1"/>
</dbReference>
<dbReference type="FunFam" id="3.40.720.10:FF:000023">
    <property type="entry name" value="Arylsulfatase A"/>
    <property type="match status" value="1"/>
</dbReference>
<keyword evidence="6" id="KW-0106">Calcium</keyword>
<dbReference type="Proteomes" id="UP000694558">
    <property type="component" value="Chromosome 10"/>
</dbReference>
<comment type="similarity">
    <text evidence="2">Belongs to the sulfatase family.</text>
</comment>
<dbReference type="Ensembl" id="ENSSMAT00000036748.1">
    <property type="protein sequence ID" value="ENSSMAP00000064592.1"/>
    <property type="gene ID" value="ENSSMAG00000004838.2"/>
</dbReference>
<proteinExistence type="inferred from homology"/>
<dbReference type="PANTHER" id="PTHR42693:SF11">
    <property type="entry name" value="ARYLSULFATASE A"/>
    <property type="match status" value="1"/>
</dbReference>
<evidence type="ECO:0000256" key="4">
    <source>
        <dbReference type="ARBA" id="ARBA00022729"/>
    </source>
</evidence>
<keyword evidence="3" id="KW-0479">Metal-binding</keyword>
<dbReference type="InterPro" id="IPR017850">
    <property type="entry name" value="Alkaline_phosphatase_core_sf"/>
</dbReference>
<accession>A0A8D3DYI3</accession>
<dbReference type="InterPro" id="IPR050738">
    <property type="entry name" value="Sulfatase"/>
</dbReference>
<comment type="cofactor">
    <cofactor evidence="1">
        <name>Ca(2+)</name>
        <dbReference type="ChEBI" id="CHEBI:29108"/>
    </cofactor>
</comment>
<dbReference type="PROSITE" id="PS00149">
    <property type="entry name" value="SULFATASE_2"/>
    <property type="match status" value="1"/>
</dbReference>
<evidence type="ECO:0000313" key="11">
    <source>
        <dbReference type="Proteomes" id="UP000694558"/>
    </source>
</evidence>
<feature type="domain" description="Sulfatase N-terminal" evidence="9">
    <location>
        <begin position="75"/>
        <end position="400"/>
    </location>
</feature>
<reference evidence="10" key="2">
    <citation type="submission" date="2025-08" db="UniProtKB">
        <authorList>
            <consortium name="Ensembl"/>
        </authorList>
    </citation>
    <scope>IDENTIFICATION</scope>
</reference>
<dbReference type="AlphaFoldDB" id="A0A8D3DYI3"/>
<dbReference type="InterPro" id="IPR024607">
    <property type="entry name" value="Sulfatase_CS"/>
</dbReference>
<evidence type="ECO:0000313" key="10">
    <source>
        <dbReference type="Ensembl" id="ENSSMAP00000064592.1"/>
    </source>
</evidence>
<organism evidence="10 11">
    <name type="scientific">Scophthalmus maximus</name>
    <name type="common">Turbot</name>
    <name type="synonym">Psetta maxima</name>
    <dbReference type="NCBI Taxonomy" id="52904"/>
    <lineage>
        <taxon>Eukaryota</taxon>
        <taxon>Metazoa</taxon>
        <taxon>Chordata</taxon>
        <taxon>Craniata</taxon>
        <taxon>Vertebrata</taxon>
        <taxon>Euteleostomi</taxon>
        <taxon>Actinopterygii</taxon>
        <taxon>Neopterygii</taxon>
        <taxon>Teleostei</taxon>
        <taxon>Neoteleostei</taxon>
        <taxon>Acanthomorphata</taxon>
        <taxon>Carangaria</taxon>
        <taxon>Pleuronectiformes</taxon>
        <taxon>Pleuronectoidei</taxon>
        <taxon>Scophthalmidae</taxon>
        <taxon>Scophthalmus</taxon>
    </lineage>
</organism>
<dbReference type="Gene3D" id="3.30.1120.10">
    <property type="match status" value="1"/>
</dbReference>
<reference evidence="10" key="1">
    <citation type="submission" date="2023-05" db="EMBL/GenBank/DDBJ databases">
        <title>High-quality long-read genome of Scophthalmus maximus.</title>
        <authorList>
            <person name="Lien S."/>
            <person name="Martinez P."/>
        </authorList>
    </citation>
    <scope>NUCLEOTIDE SEQUENCE [LARGE SCALE GENOMIC DNA]</scope>
</reference>
<protein>
    <submittedName>
        <fullName evidence="10">Arylsulfatase A</fullName>
    </submittedName>
</protein>
<name>A0A8D3DYI3_SCOMX</name>
<evidence type="ECO:0000256" key="2">
    <source>
        <dbReference type="ARBA" id="ARBA00008779"/>
    </source>
</evidence>
<dbReference type="SUPFAM" id="SSF53649">
    <property type="entry name" value="Alkaline phosphatase-like"/>
    <property type="match status" value="1"/>
</dbReference>
<dbReference type="Pfam" id="PF00884">
    <property type="entry name" value="Sulfatase"/>
    <property type="match status" value="1"/>
</dbReference>
<evidence type="ECO:0000256" key="7">
    <source>
        <dbReference type="ARBA" id="ARBA00023180"/>
    </source>
</evidence>
<keyword evidence="4" id="KW-0732">Signal</keyword>
<dbReference type="GeneTree" id="ENSGT00940000157610"/>
<evidence type="ECO:0000259" key="9">
    <source>
        <dbReference type="Pfam" id="PF00884"/>
    </source>
</evidence>
<dbReference type="InterPro" id="IPR000917">
    <property type="entry name" value="Sulfatase_N"/>
</dbReference>
<dbReference type="GO" id="GO:0004065">
    <property type="term" value="F:arylsulfatase activity"/>
    <property type="evidence" value="ECO:0007669"/>
    <property type="project" value="TreeGrafter"/>
</dbReference>
<keyword evidence="7" id="KW-0325">Glycoprotein</keyword>
<evidence type="ECO:0000256" key="6">
    <source>
        <dbReference type="ARBA" id="ARBA00022837"/>
    </source>
</evidence>
<keyword evidence="5" id="KW-0378">Hydrolase</keyword>
<feature type="region of interest" description="Disordered" evidence="8">
    <location>
        <begin position="1"/>
        <end position="37"/>
    </location>
</feature>
<dbReference type="PANTHER" id="PTHR42693">
    <property type="entry name" value="ARYLSULFATASE FAMILY MEMBER"/>
    <property type="match status" value="1"/>
</dbReference>
<dbReference type="Gene3D" id="3.40.720.10">
    <property type="entry name" value="Alkaline Phosphatase, subunit A"/>
    <property type="match status" value="1"/>
</dbReference>
<evidence type="ECO:0000256" key="8">
    <source>
        <dbReference type="SAM" id="MobiDB-lite"/>
    </source>
</evidence>
<sequence length="553" mass="60336">MEELRTVRRSHGGGGGEEGRQEAQSMSGPSGEDTEKTHSFSLRSLLRGRRMDNTCLFVFACLCLCLRCSRGAPPPNFVLLFADDLGFGDLGCYGHPSSLTPNLDRLAAGGLRFTDFYCTSPVCSPSRASLLTGRYQTRSGIYPGVLYPGSVGGLPLNETTIAEVLKPLGYTTAAVGKWHLGFGADGMFLPTKQGFDQYLGIPFSHDMGPCWNLTCFPPDVKCFGLCDVGTVMVPLMQNEVIKQQPVNFLDLENAYSDFATNFITTSAKKKQPFFLYYPSHHTHYPQYAGPGAAGKSLRGPFGDALLEFDNTIGNLLTTLEDTGVINNTLVFFTSDNGPELMRMSRGGSAGHLKCGKGTTYDGGMREPAIAYWPGTIRPGVTHELASTLDILPTISSLAGAKLPKVMLDGVDMTEILVRQGKSKRETMMFYPTDPSEMYGLFALRLGKYKAHFYTRGATHSGTTPDHDCPVFAVLKAHDPPLLFDLEADPSENYPIPLMGRPDLQALLQRIKKVKEQFEASMVFGESQISKGINPNLEPCCNPQCSPKPSCCRC</sequence>
<gene>
    <name evidence="10" type="primary">ARSA</name>
</gene>
<dbReference type="Pfam" id="PF14707">
    <property type="entry name" value="Sulfatase_C"/>
    <property type="match status" value="1"/>
</dbReference>
<evidence type="ECO:0000256" key="3">
    <source>
        <dbReference type="ARBA" id="ARBA00022723"/>
    </source>
</evidence>
<evidence type="ECO:0000256" key="5">
    <source>
        <dbReference type="ARBA" id="ARBA00022801"/>
    </source>
</evidence>
<dbReference type="GO" id="GO:0046872">
    <property type="term" value="F:metal ion binding"/>
    <property type="evidence" value="ECO:0007669"/>
    <property type="project" value="UniProtKB-KW"/>
</dbReference>
<evidence type="ECO:0000256" key="1">
    <source>
        <dbReference type="ARBA" id="ARBA00001913"/>
    </source>
</evidence>